<dbReference type="GO" id="GO:0016887">
    <property type="term" value="F:ATP hydrolysis activity"/>
    <property type="evidence" value="ECO:0007669"/>
    <property type="project" value="InterPro"/>
</dbReference>
<feature type="domain" description="ABC transporter" evidence="10">
    <location>
        <begin position="737"/>
        <end position="969"/>
    </location>
</feature>
<evidence type="ECO:0000256" key="5">
    <source>
        <dbReference type="ARBA" id="ARBA00022741"/>
    </source>
</evidence>
<dbReference type="Pfam" id="PF00664">
    <property type="entry name" value="ABC_membrane"/>
    <property type="match status" value="1"/>
</dbReference>
<evidence type="ECO:0000259" key="11">
    <source>
        <dbReference type="PROSITE" id="PS50929"/>
    </source>
</evidence>
<keyword evidence="5" id="KW-0547">Nucleotide-binding</keyword>
<dbReference type="PROSITE" id="PS00211">
    <property type="entry name" value="ABC_TRANSPORTER_1"/>
    <property type="match status" value="1"/>
</dbReference>
<dbReference type="AlphaFoldDB" id="A0A3B0TRB8"/>
<dbReference type="SMART" id="SM00382">
    <property type="entry name" value="AAA"/>
    <property type="match status" value="1"/>
</dbReference>
<feature type="transmembrane region" description="Helical" evidence="9">
    <location>
        <begin position="642"/>
        <end position="663"/>
    </location>
</feature>
<dbReference type="Gene3D" id="3.40.50.300">
    <property type="entry name" value="P-loop containing nucleotide triphosphate hydrolases"/>
    <property type="match status" value="1"/>
</dbReference>
<dbReference type="InterPro" id="IPR022515">
    <property type="entry name" value="NHPM_micro_ABC2"/>
</dbReference>
<dbReference type="GO" id="GO:0034040">
    <property type="term" value="F:ATPase-coupled lipid transmembrane transporter activity"/>
    <property type="evidence" value="ECO:0007669"/>
    <property type="project" value="TreeGrafter"/>
</dbReference>
<name>A0A3B0TRB8_9ZZZZ</name>
<evidence type="ECO:0000256" key="7">
    <source>
        <dbReference type="ARBA" id="ARBA00022989"/>
    </source>
</evidence>
<dbReference type="InterPro" id="IPR017871">
    <property type="entry name" value="ABC_transporter-like_CS"/>
</dbReference>
<feature type="domain" description="ABC transmembrane type-1" evidence="11">
    <location>
        <begin position="420"/>
        <end position="691"/>
    </location>
</feature>
<keyword evidence="3" id="KW-1003">Cell membrane</keyword>
<dbReference type="PANTHER" id="PTHR24221">
    <property type="entry name" value="ATP-BINDING CASSETTE SUB-FAMILY B"/>
    <property type="match status" value="1"/>
</dbReference>
<organism evidence="12">
    <name type="scientific">hydrothermal vent metagenome</name>
    <dbReference type="NCBI Taxonomy" id="652676"/>
    <lineage>
        <taxon>unclassified sequences</taxon>
        <taxon>metagenomes</taxon>
        <taxon>ecological metagenomes</taxon>
    </lineage>
</organism>
<dbReference type="Pfam" id="PF00005">
    <property type="entry name" value="ABC_tran"/>
    <property type="match status" value="1"/>
</dbReference>
<evidence type="ECO:0000256" key="8">
    <source>
        <dbReference type="ARBA" id="ARBA00023136"/>
    </source>
</evidence>
<protein>
    <submittedName>
        <fullName evidence="12">Cyclic-nucleotide-regulated bacteriocin/lantibiotic efflux ABC transporter, permease/ATP-binding protein</fullName>
    </submittedName>
</protein>
<dbReference type="InterPro" id="IPR039421">
    <property type="entry name" value="Type_1_exporter"/>
</dbReference>
<evidence type="ECO:0000256" key="6">
    <source>
        <dbReference type="ARBA" id="ARBA00022840"/>
    </source>
</evidence>
<dbReference type="PROSITE" id="PS50893">
    <property type="entry name" value="ABC_TRANSPORTER_2"/>
    <property type="match status" value="1"/>
</dbReference>
<dbReference type="InterPro" id="IPR003593">
    <property type="entry name" value="AAA+_ATPase"/>
</dbReference>
<feature type="transmembrane region" description="Helical" evidence="9">
    <location>
        <begin position="419"/>
        <end position="442"/>
    </location>
</feature>
<evidence type="ECO:0000259" key="10">
    <source>
        <dbReference type="PROSITE" id="PS50893"/>
    </source>
</evidence>
<dbReference type="InterPro" id="IPR027417">
    <property type="entry name" value="P-loop_NTPase"/>
</dbReference>
<dbReference type="FunFam" id="3.40.50.300:FF:000299">
    <property type="entry name" value="ABC transporter ATP-binding protein/permease"/>
    <property type="match status" value="1"/>
</dbReference>
<feature type="transmembrane region" description="Helical" evidence="9">
    <location>
        <begin position="527"/>
        <end position="550"/>
    </location>
</feature>
<feature type="transmembrane region" description="Helical" evidence="9">
    <location>
        <begin position="669"/>
        <end position="690"/>
    </location>
</feature>
<keyword evidence="2" id="KW-0813">Transport</keyword>
<dbReference type="PROSITE" id="PS50929">
    <property type="entry name" value="ABC_TM1F"/>
    <property type="match status" value="1"/>
</dbReference>
<dbReference type="GO" id="GO:0005886">
    <property type="term" value="C:plasma membrane"/>
    <property type="evidence" value="ECO:0007669"/>
    <property type="project" value="UniProtKB-SubCell"/>
</dbReference>
<dbReference type="SUPFAM" id="SSF90123">
    <property type="entry name" value="ABC transporter transmembrane region"/>
    <property type="match status" value="1"/>
</dbReference>
<reference evidence="12" key="1">
    <citation type="submission" date="2018-06" db="EMBL/GenBank/DDBJ databases">
        <authorList>
            <person name="Zhirakovskaya E."/>
        </authorList>
    </citation>
    <scope>NUCLEOTIDE SEQUENCE</scope>
</reference>
<keyword evidence="4 9" id="KW-0812">Transmembrane</keyword>
<dbReference type="InterPro" id="IPR036640">
    <property type="entry name" value="ABC1_TM_sf"/>
</dbReference>
<comment type="subcellular location">
    <subcellularLocation>
        <location evidence="1">Cell membrane</location>
        <topology evidence="1">Multi-pass membrane protein</topology>
    </subcellularLocation>
</comment>
<sequence>MSGRKKISLGANKPMILENHDKFWMVTSGEVDVYYVTISEEGSYTSQLTHLYRAKKGELLFSLLAEKLTSGVKLLAVSSDAKLLELNKNELLVVDHTFLKFHINKWILKLADKLYQENIPRVYTTLGNDLEVSLNENEIAYPTKGLVWCSTVEGDISKYADTIRHSSEAKYSYPFPVSNKLWIKPLDKDAKVKVLDTKEVLKDDIFFMLALNDIQKHFYQKIIENQGYLKNQEKERIITKIQTDGEKLNATLHELSGIVSNDSSKTTGSFHVSDIDHDNPLLATCQQIGGAVGFDFVAPKYMESYGDNSMSNQLFAIGQASNVRIRKVILRGTWWKEENGHMLAFSKEGKKPIALLQKDAKSYVFRDVETNTEEIIANDYAETLEPIAYMFFFAFDSKMTSLKKIMNFALQGVKKDAKYLILAAFAGSILGLLVPILSGVMFDDVIPTADRGMLFEVFGIMLIIGIVTALLQLVQGVLQLRVETKSNLNLQGGLMDHLLRLPVSFYKKYTAGDLTNRALSINAIRQILSSTVMTAVLSGAFSVVNLGLLFYYDSSLAWIGVGLAVVAMIFIASIGWLKLKYDRDISDEQGDIQGFLFEFLSGITKIRITGAEKRIFTLWATKFANLKKLAFKSGSYQNFIEVFNGSYSLFTNIFFFSFIYYTFTTATSANTGLITVGAFMAFISAFNQFLNDSLRMSMALISSLTIVTLYERVKPLLEETPESSEHSTDPGELSGEIELNSVSFRYDEDQPLVLKDISLKIKSGEMVAFIGPSGSGKSTVMRILLGFEEPEAGSVYYDGNSFDSMNKDLVRQQIGVVLQNGALMSGSIYKNIVGNSELSLDDAWDAARMAGMEDDIKQMPMEMHTMVSEGAGTFSGGQKQRLMIARAIAHKPRLLFMDEATSALDNHTQNIVSESLDNLQATRIVIAHRLSTIINADTIYVMDKGEIVQSGTYHELMEQDGLFSKLAKRQIA</sequence>
<proteinExistence type="predicted"/>
<accession>A0A3B0TRB8</accession>
<dbReference type="Gene3D" id="1.20.1560.10">
    <property type="entry name" value="ABC transporter type 1, transmembrane domain"/>
    <property type="match status" value="1"/>
</dbReference>
<feature type="transmembrane region" description="Helical" evidence="9">
    <location>
        <begin position="556"/>
        <end position="577"/>
    </location>
</feature>
<dbReference type="GO" id="GO:0140359">
    <property type="term" value="F:ABC-type transporter activity"/>
    <property type="evidence" value="ECO:0007669"/>
    <property type="project" value="InterPro"/>
</dbReference>
<evidence type="ECO:0000313" key="12">
    <source>
        <dbReference type="EMBL" id="VAW16992.1"/>
    </source>
</evidence>
<evidence type="ECO:0000256" key="2">
    <source>
        <dbReference type="ARBA" id="ARBA00022448"/>
    </source>
</evidence>
<keyword evidence="7 9" id="KW-1133">Transmembrane helix</keyword>
<evidence type="ECO:0000256" key="9">
    <source>
        <dbReference type="SAM" id="Phobius"/>
    </source>
</evidence>
<gene>
    <name evidence="12" type="ORF">MNBD_BACTEROID03-1038</name>
</gene>
<dbReference type="EMBL" id="UOEL01000139">
    <property type="protein sequence ID" value="VAW16992.1"/>
    <property type="molecule type" value="Genomic_DNA"/>
</dbReference>
<evidence type="ECO:0000256" key="1">
    <source>
        <dbReference type="ARBA" id="ARBA00004651"/>
    </source>
</evidence>
<dbReference type="InterPro" id="IPR011527">
    <property type="entry name" value="ABC1_TM_dom"/>
</dbReference>
<keyword evidence="6 12" id="KW-0067">ATP-binding</keyword>
<dbReference type="InterPro" id="IPR003439">
    <property type="entry name" value="ABC_transporter-like_ATP-bd"/>
</dbReference>
<dbReference type="NCBIfam" id="TIGR03797">
    <property type="entry name" value="NHLM_micro_ABC2"/>
    <property type="match status" value="1"/>
</dbReference>
<feature type="transmembrane region" description="Helical" evidence="9">
    <location>
        <begin position="454"/>
        <end position="478"/>
    </location>
</feature>
<evidence type="ECO:0000256" key="4">
    <source>
        <dbReference type="ARBA" id="ARBA00022692"/>
    </source>
</evidence>
<evidence type="ECO:0000256" key="3">
    <source>
        <dbReference type="ARBA" id="ARBA00022475"/>
    </source>
</evidence>
<dbReference type="PANTHER" id="PTHR24221:SF654">
    <property type="entry name" value="ATP-BINDING CASSETTE SUB-FAMILY B MEMBER 6"/>
    <property type="match status" value="1"/>
</dbReference>
<dbReference type="GO" id="GO:0005524">
    <property type="term" value="F:ATP binding"/>
    <property type="evidence" value="ECO:0007669"/>
    <property type="project" value="UniProtKB-KW"/>
</dbReference>
<keyword evidence="8 9" id="KW-0472">Membrane</keyword>
<dbReference type="SUPFAM" id="SSF52540">
    <property type="entry name" value="P-loop containing nucleoside triphosphate hydrolases"/>
    <property type="match status" value="1"/>
</dbReference>